<dbReference type="AlphaFoldDB" id="A0AAW0TGN3"/>
<protein>
    <recommendedName>
        <fullName evidence="2">ILEI/PANDER domain-containing protein</fullName>
    </recommendedName>
</protein>
<feature type="region of interest" description="Disordered" evidence="1">
    <location>
        <begin position="638"/>
        <end position="684"/>
    </location>
</feature>
<feature type="compositionally biased region" description="Polar residues" evidence="1">
    <location>
        <begin position="665"/>
        <end position="681"/>
    </location>
</feature>
<keyword evidence="4" id="KW-1185">Reference proteome</keyword>
<dbReference type="Gene3D" id="3.90.550.10">
    <property type="entry name" value="Spore Coat Polysaccharide Biosynthesis Protein SpsA, Chain A"/>
    <property type="match status" value="1"/>
</dbReference>
<dbReference type="Pfam" id="PF15711">
    <property type="entry name" value="ILEI"/>
    <property type="match status" value="1"/>
</dbReference>
<dbReference type="GO" id="GO:0047223">
    <property type="term" value="F:beta-1,3-galactosyl-O-glycosyl-glycoprotein beta-1,3-N-acetylglucosaminyltransferase activity"/>
    <property type="evidence" value="ECO:0007669"/>
    <property type="project" value="TreeGrafter"/>
</dbReference>
<dbReference type="InterPro" id="IPR029044">
    <property type="entry name" value="Nucleotide-diphossugar_trans"/>
</dbReference>
<dbReference type="GO" id="GO:0000139">
    <property type="term" value="C:Golgi membrane"/>
    <property type="evidence" value="ECO:0007669"/>
    <property type="project" value="TreeGrafter"/>
</dbReference>
<dbReference type="SUPFAM" id="SSF53448">
    <property type="entry name" value="Nucleotide-diphospho-sugar transferases"/>
    <property type="match status" value="1"/>
</dbReference>
<dbReference type="InterPro" id="IPR052463">
    <property type="entry name" value="O-linked_mannose_GnT"/>
</dbReference>
<comment type="caution">
    <text evidence="3">The sequence shown here is derived from an EMBL/GenBank/DDBJ whole genome shotgun (WGS) entry which is preliminary data.</text>
</comment>
<evidence type="ECO:0000256" key="1">
    <source>
        <dbReference type="SAM" id="MobiDB-lite"/>
    </source>
</evidence>
<name>A0AAW0TGN3_SCYPA</name>
<evidence type="ECO:0000313" key="4">
    <source>
        <dbReference type="Proteomes" id="UP001487740"/>
    </source>
</evidence>
<sequence>MLSADWASLSTTSSSAARMATCSGLLDVATVVLGRSAGQDRTAGVVQDRGYDASGSSRVFSGDVVSAEGGASVGVSCLQEECEWRGWSDFSPFEKVKVFHPGEQDGLVMTVLHETTGVVLLRKTFHTWHIYSHALDLLWWVGRLRAGRVVVLVVRGSGTYGLGDVLPALTDLGSLLARHAPPSALLAWAFVVGGRTLLETLGPYHRPSNISLHAHFLLSAAPVLPVLPRGPAPVSQERLCDSHAALGPLCDPVAPLVMPLSFVEGDQKEEDKGKVGVVVCAGGRFQYLVHTLVRLLHNRGLSPHHVVVVFNGSPTPEVLTLLDFTAGRGAQGWPLFPDALYLAFLDEDVEVSPDWLSLLLHLAPALTLDPSLWCVSGSGSPHPAQYHDPRRVVRAARQPGWGYLVLAAEARSVVETWPDAAQTLLYDTFLMKTVGRGRECAFPMVARSRHYGVGVNTVPEIHHFYFLGLPLHDGSPVALPPPESLTQQQYESQVWARLRAAVPLNRNPCAPGFLRAPDDGPPTDLMFFFFMDNLEKSLEWAMLGECVGAWPYSTHAMHRGAVELPQTWGGSVWLVGVPASPYYTLRPPGVSVWRPVTDRQLEEHELYFSSLRPLPNITGKTMDAALSHLFLPASLPKDDDSGVSLAETNTLPSDRTSDTTATDSPNDTVSTITTPSSSANDLTPIATPADTAANLSALSVTPTHPSPLLESLLAVLEGTTKPITPHSNKINIENSEVNSIAPPST</sequence>
<evidence type="ECO:0000259" key="2">
    <source>
        <dbReference type="Pfam" id="PF15711"/>
    </source>
</evidence>
<gene>
    <name evidence="3" type="ORF">O3P69_010857</name>
</gene>
<dbReference type="PANTHER" id="PTHR46396">
    <property type="entry name" value="PROTEIN O-LINKED-MANNOSE BETA-1,2-N-ACETYLGLUCOSAMINYLTRANSFERASE 1"/>
    <property type="match status" value="1"/>
</dbReference>
<dbReference type="InterPro" id="IPR039477">
    <property type="entry name" value="ILEI/PANDER_dom"/>
</dbReference>
<dbReference type="EMBL" id="JARAKH010000031">
    <property type="protein sequence ID" value="KAK8386514.1"/>
    <property type="molecule type" value="Genomic_DNA"/>
</dbReference>
<dbReference type="PANTHER" id="PTHR46396:SF1">
    <property type="entry name" value="PROTEIN O-LINKED-MANNOSE BETA-1,2-N-ACETYLGLUCOSAMINYLTRANSFERASE 1"/>
    <property type="match status" value="1"/>
</dbReference>
<dbReference type="Proteomes" id="UP001487740">
    <property type="component" value="Unassembled WGS sequence"/>
</dbReference>
<reference evidence="3 4" key="1">
    <citation type="submission" date="2023-03" db="EMBL/GenBank/DDBJ databases">
        <title>High-quality genome of Scylla paramamosain provides insights in environmental adaptation.</title>
        <authorList>
            <person name="Zhang L."/>
        </authorList>
    </citation>
    <scope>NUCLEOTIDE SEQUENCE [LARGE SCALE GENOMIC DNA]</scope>
    <source>
        <strain evidence="3">LZ_2023a</strain>
        <tissue evidence="3">Muscle</tissue>
    </source>
</reference>
<organism evidence="3 4">
    <name type="scientific">Scylla paramamosain</name>
    <name type="common">Mud crab</name>
    <dbReference type="NCBI Taxonomy" id="85552"/>
    <lineage>
        <taxon>Eukaryota</taxon>
        <taxon>Metazoa</taxon>
        <taxon>Ecdysozoa</taxon>
        <taxon>Arthropoda</taxon>
        <taxon>Crustacea</taxon>
        <taxon>Multicrustacea</taxon>
        <taxon>Malacostraca</taxon>
        <taxon>Eumalacostraca</taxon>
        <taxon>Eucarida</taxon>
        <taxon>Decapoda</taxon>
        <taxon>Pleocyemata</taxon>
        <taxon>Brachyura</taxon>
        <taxon>Eubrachyura</taxon>
        <taxon>Portunoidea</taxon>
        <taxon>Portunidae</taxon>
        <taxon>Portuninae</taxon>
        <taxon>Scylla</taxon>
    </lineage>
</organism>
<proteinExistence type="predicted"/>
<accession>A0AAW0TGN3</accession>
<dbReference type="GO" id="GO:0016266">
    <property type="term" value="P:protein O-linked glycosylation via N-acetyl-galactosamine"/>
    <property type="evidence" value="ECO:0007669"/>
    <property type="project" value="TreeGrafter"/>
</dbReference>
<feature type="domain" description="ILEI/PANDER" evidence="2">
    <location>
        <begin position="106"/>
        <end position="191"/>
    </location>
</feature>
<evidence type="ECO:0000313" key="3">
    <source>
        <dbReference type="EMBL" id="KAK8386514.1"/>
    </source>
</evidence>